<reference evidence="1" key="1">
    <citation type="journal article" date="2020" name="BMC Genomics">
        <title>Correction to: Identification and distribution of gene clusters required for synthesis of sphingolipid metabolism inhibitors in diverse species of the filamentous fungus Fusarium.</title>
        <authorList>
            <person name="Kim H.S."/>
            <person name="Lohmar J.M."/>
            <person name="Busman M."/>
            <person name="Brown D.W."/>
            <person name="Naumann T.A."/>
            <person name="Divon H.H."/>
            <person name="Lysoe E."/>
            <person name="Uhlig S."/>
            <person name="Proctor R.H."/>
        </authorList>
    </citation>
    <scope>NUCLEOTIDE SEQUENCE</scope>
    <source>
        <strain evidence="1">NRRL 45417</strain>
    </source>
</reference>
<dbReference type="Gene3D" id="3.30.710.10">
    <property type="entry name" value="Potassium Channel Kv1.1, Chain A"/>
    <property type="match status" value="1"/>
</dbReference>
<gene>
    <name evidence="1" type="ORF">FGADI_3766</name>
</gene>
<evidence type="ECO:0008006" key="3">
    <source>
        <dbReference type="Google" id="ProtNLM"/>
    </source>
</evidence>
<evidence type="ECO:0000313" key="2">
    <source>
        <dbReference type="Proteomes" id="UP000604273"/>
    </source>
</evidence>
<organism evidence="1 2">
    <name type="scientific">Fusarium gaditjirri</name>
    <dbReference type="NCBI Taxonomy" id="282569"/>
    <lineage>
        <taxon>Eukaryota</taxon>
        <taxon>Fungi</taxon>
        <taxon>Dikarya</taxon>
        <taxon>Ascomycota</taxon>
        <taxon>Pezizomycotina</taxon>
        <taxon>Sordariomycetes</taxon>
        <taxon>Hypocreomycetidae</taxon>
        <taxon>Hypocreales</taxon>
        <taxon>Nectriaceae</taxon>
        <taxon>Fusarium</taxon>
        <taxon>Fusarium nisikadoi species complex</taxon>
    </lineage>
</organism>
<dbReference type="InterPro" id="IPR011333">
    <property type="entry name" value="SKP1/BTB/POZ_sf"/>
</dbReference>
<sequence>MKCVTYTIDPDGDVELLLEKPNSQQIVPHVPSNEYNEELEDLMSEPTVARPMLAARYHAFDDLLSPAEAGQYLNPFGTMAYPSTVPGESAFATHNTPKVRTTFEGEVRIRVSSRHLTLASRTFRSMLKGFWSEASSTSSTFGKPLRLIRASRWDAVAFAIVLDIIHGRHRGVPRYVDLPLMTRIATIVDYYHCHEVVQIFADFWYEDISANVAEEYSSRTLMRLFASWVFRNERVWNAASGITLRHMDDVSQIDTKELHLGGVLAKINETRQDLINKIIAALDDLHDNLSTSKFLCDWHKFDSPNCSSVTLSILERELQSLAESDRPLLPPFNGYSVVSMIQLINDIPESIAATTEEYDHYNDVAVCSVRARMRHVLGDVKNEMNSWALDLDMNVRSG</sequence>
<proteinExistence type="predicted"/>
<dbReference type="OrthoDB" id="5326346at2759"/>
<name>A0A8H4X0K4_9HYPO</name>
<dbReference type="Proteomes" id="UP000604273">
    <property type="component" value="Unassembled WGS sequence"/>
</dbReference>
<evidence type="ECO:0000313" key="1">
    <source>
        <dbReference type="EMBL" id="KAF4956614.1"/>
    </source>
</evidence>
<reference evidence="1" key="2">
    <citation type="submission" date="2020-05" db="EMBL/GenBank/DDBJ databases">
        <authorList>
            <person name="Kim H.-S."/>
            <person name="Proctor R.H."/>
            <person name="Brown D.W."/>
        </authorList>
    </citation>
    <scope>NUCLEOTIDE SEQUENCE</scope>
    <source>
        <strain evidence="1">NRRL 45417</strain>
    </source>
</reference>
<dbReference type="EMBL" id="JABFAI010000083">
    <property type="protein sequence ID" value="KAF4956614.1"/>
    <property type="molecule type" value="Genomic_DNA"/>
</dbReference>
<protein>
    <recommendedName>
        <fullName evidence="3">BTB domain-containing protein</fullName>
    </recommendedName>
</protein>
<accession>A0A8H4X0K4</accession>
<keyword evidence="2" id="KW-1185">Reference proteome</keyword>
<comment type="caution">
    <text evidence="1">The sequence shown here is derived from an EMBL/GenBank/DDBJ whole genome shotgun (WGS) entry which is preliminary data.</text>
</comment>
<dbReference type="AlphaFoldDB" id="A0A8H4X0K4"/>